<reference evidence="7 8" key="1">
    <citation type="journal article" date="2016" name="Nat. Commun.">
        <title>Thousands of microbial genomes shed light on interconnected biogeochemical processes in an aquifer system.</title>
        <authorList>
            <person name="Anantharaman K."/>
            <person name="Brown C.T."/>
            <person name="Hug L.A."/>
            <person name="Sharon I."/>
            <person name="Castelle C.J."/>
            <person name="Probst A.J."/>
            <person name="Thomas B.C."/>
            <person name="Singh A."/>
            <person name="Wilkins M.J."/>
            <person name="Karaoz U."/>
            <person name="Brodie E.L."/>
            <person name="Williams K.H."/>
            <person name="Hubbard S.S."/>
            <person name="Banfield J.F."/>
        </authorList>
    </citation>
    <scope>NUCLEOTIDE SEQUENCE [LARGE SCALE GENOMIC DNA]</scope>
</reference>
<dbReference type="Pfam" id="PF02875">
    <property type="entry name" value="Mur_ligase_C"/>
    <property type="match status" value="1"/>
</dbReference>
<dbReference type="PANTHER" id="PTHR43024:SF1">
    <property type="entry name" value="UDP-N-ACETYLMURAMOYL-TRIPEPTIDE--D-ALANYL-D-ALANINE LIGASE"/>
    <property type="match status" value="1"/>
</dbReference>
<comment type="caution">
    <text evidence="7">The sequence shown here is derived from an EMBL/GenBank/DDBJ whole genome shotgun (WGS) entry which is preliminary data.</text>
</comment>
<evidence type="ECO:0000313" key="7">
    <source>
        <dbReference type="EMBL" id="OHA21251.1"/>
    </source>
</evidence>
<keyword evidence="4" id="KW-1133">Transmembrane helix</keyword>
<dbReference type="PANTHER" id="PTHR43024">
    <property type="entry name" value="UDP-N-ACETYLMURAMOYL-TRIPEPTIDE--D-ALANYL-D-ALANINE LIGASE"/>
    <property type="match status" value="1"/>
</dbReference>
<gene>
    <name evidence="7" type="ORF">A2849_00435</name>
</gene>
<evidence type="ECO:0000256" key="4">
    <source>
        <dbReference type="SAM" id="Phobius"/>
    </source>
</evidence>
<evidence type="ECO:0000259" key="5">
    <source>
        <dbReference type="Pfam" id="PF02875"/>
    </source>
</evidence>
<dbReference type="InterPro" id="IPR013221">
    <property type="entry name" value="Mur_ligase_cen"/>
</dbReference>
<keyword evidence="3" id="KW-0067">ATP-binding</keyword>
<dbReference type="InterPro" id="IPR004101">
    <property type="entry name" value="Mur_ligase_C"/>
</dbReference>
<feature type="domain" description="Mur ligase C-terminal" evidence="5">
    <location>
        <begin position="344"/>
        <end position="466"/>
    </location>
</feature>
<evidence type="ECO:0008006" key="9">
    <source>
        <dbReference type="Google" id="ProtNLM"/>
    </source>
</evidence>
<keyword evidence="1" id="KW-0436">Ligase</keyword>
<evidence type="ECO:0000256" key="1">
    <source>
        <dbReference type="ARBA" id="ARBA00022598"/>
    </source>
</evidence>
<evidence type="ECO:0000313" key="8">
    <source>
        <dbReference type="Proteomes" id="UP000178121"/>
    </source>
</evidence>
<proteinExistence type="predicted"/>
<dbReference type="Gene3D" id="3.40.1190.10">
    <property type="entry name" value="Mur-like, catalytic domain"/>
    <property type="match status" value="1"/>
</dbReference>
<dbReference type="SUPFAM" id="SSF53244">
    <property type="entry name" value="MurD-like peptide ligases, peptide-binding domain"/>
    <property type="match status" value="1"/>
</dbReference>
<organism evidence="7 8">
    <name type="scientific">Candidatus Taylorbacteria bacterium RIFCSPHIGHO2_01_FULL_51_15</name>
    <dbReference type="NCBI Taxonomy" id="1802304"/>
    <lineage>
        <taxon>Bacteria</taxon>
        <taxon>Candidatus Tayloriibacteriota</taxon>
    </lineage>
</organism>
<dbReference type="Gene3D" id="3.90.190.20">
    <property type="entry name" value="Mur ligase, C-terminal domain"/>
    <property type="match status" value="1"/>
</dbReference>
<feature type="transmembrane region" description="Helical" evidence="4">
    <location>
        <begin position="56"/>
        <end position="80"/>
    </location>
</feature>
<protein>
    <recommendedName>
        <fullName evidence="9">UDP-N-acetylmuramoyl-tripeptide--D-alanyl-D-alanine ligase</fullName>
    </recommendedName>
</protein>
<feature type="domain" description="Mur ligase central" evidence="6">
    <location>
        <begin position="140"/>
        <end position="313"/>
    </location>
</feature>
<keyword evidence="4" id="KW-0812">Transmembrane</keyword>
<feature type="transmembrane region" description="Helical" evidence="4">
    <location>
        <begin position="86"/>
        <end position="110"/>
    </location>
</feature>
<evidence type="ECO:0000256" key="3">
    <source>
        <dbReference type="ARBA" id="ARBA00022840"/>
    </source>
</evidence>
<dbReference type="InterPro" id="IPR036565">
    <property type="entry name" value="Mur-like_cat_sf"/>
</dbReference>
<dbReference type="AlphaFoldDB" id="A0A1G2MDY6"/>
<dbReference type="Pfam" id="PF08245">
    <property type="entry name" value="Mur_ligase_M"/>
    <property type="match status" value="1"/>
</dbReference>
<dbReference type="InterPro" id="IPR036615">
    <property type="entry name" value="Mur_ligase_C_dom_sf"/>
</dbReference>
<dbReference type="GO" id="GO:0005524">
    <property type="term" value="F:ATP binding"/>
    <property type="evidence" value="ECO:0007669"/>
    <property type="project" value="UniProtKB-KW"/>
</dbReference>
<evidence type="ECO:0000259" key="6">
    <source>
        <dbReference type="Pfam" id="PF08245"/>
    </source>
</evidence>
<name>A0A1G2MDY6_9BACT</name>
<accession>A0A1G2MDY6</accession>
<keyword evidence="2" id="KW-0547">Nucleotide-binding</keyword>
<dbReference type="GO" id="GO:0016881">
    <property type="term" value="F:acid-amino acid ligase activity"/>
    <property type="evidence" value="ECO:0007669"/>
    <property type="project" value="InterPro"/>
</dbReference>
<sequence length="475" mass="53578">MKNLLSRYHPRYVRSLVYMMQASEYHIRDFLRWFWRTRDFLRVEQRKSLVKTPKSLLFLIAGYAVLFFLYVFAFGMLVVAEESWKYPAFLLTAFVAPYLLVDFFIGLMVLSRIVQIPVEYGILVHAKRKLKAHKGFRIAIAGSFGKTSMREILKTVLGAGKRVAAPPGSYNTPLGISSFIRSLGGDEEILVFELGEYYPGDIRRLCKLVAPDIGIITGVNEAHLAKFGSIGETRKTIFELAGYFRDRPLYINGENILARTYARTGDILYSRAGAGEWRVEDAKASLKGTLFMLRNGPQRIQAESHLLGLHQVGPLSVAADIACKLGISTERIGLGIQRTKPFEHRLEPKTDTAGVITLDDSYNGNPDGVRAVLEFLSSLKNVRRWYLTPGLVEMGAKKEEVHMDIGRELARAHIDKVVLIRNSVTPLIEKGLQEENYKGEIMWFDRALDAFAALPNLTVKGDVVVLQNDWPDQYA</sequence>
<keyword evidence="4" id="KW-0472">Membrane</keyword>
<evidence type="ECO:0000256" key="2">
    <source>
        <dbReference type="ARBA" id="ARBA00022741"/>
    </source>
</evidence>
<dbReference type="EMBL" id="MHRI01000011">
    <property type="protein sequence ID" value="OHA21251.1"/>
    <property type="molecule type" value="Genomic_DNA"/>
</dbReference>
<dbReference type="Proteomes" id="UP000178121">
    <property type="component" value="Unassembled WGS sequence"/>
</dbReference>
<dbReference type="SUPFAM" id="SSF53623">
    <property type="entry name" value="MurD-like peptide ligases, catalytic domain"/>
    <property type="match status" value="1"/>
</dbReference>
<dbReference type="InterPro" id="IPR051046">
    <property type="entry name" value="MurCDEF_CellWall_CoF430Synth"/>
</dbReference>